<dbReference type="AlphaFoldDB" id="A0A839T4X6"/>
<dbReference type="CDD" id="cd00405">
    <property type="entry name" value="PRAI"/>
    <property type="match status" value="1"/>
</dbReference>
<dbReference type="Pfam" id="PF00697">
    <property type="entry name" value="PRAI"/>
    <property type="match status" value="1"/>
</dbReference>
<comment type="catalytic activity">
    <reaction evidence="1 10">
        <text>N-(5-phospho-beta-D-ribosyl)anthranilate = 1-(2-carboxyphenylamino)-1-deoxy-D-ribulose 5-phosphate</text>
        <dbReference type="Rhea" id="RHEA:21540"/>
        <dbReference type="ChEBI" id="CHEBI:18277"/>
        <dbReference type="ChEBI" id="CHEBI:58613"/>
        <dbReference type="EC" id="5.3.1.24"/>
    </reaction>
</comment>
<evidence type="ECO:0000256" key="8">
    <source>
        <dbReference type="ARBA" id="ARBA00023141"/>
    </source>
</evidence>
<evidence type="ECO:0000256" key="1">
    <source>
        <dbReference type="ARBA" id="ARBA00001164"/>
    </source>
</evidence>
<accession>A0A839T4X6</accession>
<evidence type="ECO:0000256" key="7">
    <source>
        <dbReference type="ARBA" id="ARBA00022822"/>
    </source>
</evidence>
<dbReference type="InterPro" id="IPR044643">
    <property type="entry name" value="TrpF_fam"/>
</dbReference>
<dbReference type="Gene3D" id="3.20.20.70">
    <property type="entry name" value="Aldolase class I"/>
    <property type="match status" value="1"/>
</dbReference>
<dbReference type="SUPFAM" id="SSF51366">
    <property type="entry name" value="Ribulose-phoshate binding barrel"/>
    <property type="match status" value="1"/>
</dbReference>
<dbReference type="UniPathway" id="UPA00035">
    <property type="reaction ID" value="UER00042"/>
</dbReference>
<dbReference type="NCBIfam" id="NF002298">
    <property type="entry name" value="PRK01222.1-4"/>
    <property type="match status" value="1"/>
</dbReference>
<dbReference type="EC" id="5.3.1.24" evidence="4 10"/>
<dbReference type="NCBIfam" id="NF002299">
    <property type="entry name" value="PRK01222.1-6"/>
    <property type="match status" value="1"/>
</dbReference>
<evidence type="ECO:0000256" key="9">
    <source>
        <dbReference type="ARBA" id="ARBA00023235"/>
    </source>
</evidence>
<sequence length="207" mass="22195">MTVIRSKICGITRVEDALAAAAAGADAIGLVFYAKSPRAVTIQQARAIIAALPPFVTTVGLFVDCSRCELDEILAAVPLDMLQFHGNETPTECESYRRPWFKALRVRPGEDIRSQVETYKSANGILLDSFVPGVAGGTGQVFDWSLIPADIGKPLILAGGLTPENVLQAIAQVRPYAVDVSGGVEASKGIKDPHKVRTFVEQVRSFV</sequence>
<evidence type="ECO:0000259" key="11">
    <source>
        <dbReference type="Pfam" id="PF00697"/>
    </source>
</evidence>
<dbReference type="GO" id="GO:0000162">
    <property type="term" value="P:L-tryptophan biosynthetic process"/>
    <property type="evidence" value="ECO:0007669"/>
    <property type="project" value="UniProtKB-UniRule"/>
</dbReference>
<comment type="similarity">
    <text evidence="3 10">Belongs to the TrpF family.</text>
</comment>
<evidence type="ECO:0000256" key="3">
    <source>
        <dbReference type="ARBA" id="ARBA00007571"/>
    </source>
</evidence>
<keyword evidence="9 10" id="KW-0413">Isomerase</keyword>
<name>A0A839T4X6_AZOMA</name>
<reference evidence="12 13" key="1">
    <citation type="submission" date="2020-08" db="EMBL/GenBank/DDBJ databases">
        <title>Genomic Encyclopedia of Type Strains, Phase III (KMG-III): the genomes of soil and plant-associated and newly described type strains.</title>
        <authorList>
            <person name="Whitman W."/>
        </authorList>
    </citation>
    <scope>NUCLEOTIDE SEQUENCE [LARGE SCALE GENOMIC DNA]</scope>
    <source>
        <strain evidence="12 13">CECT 4462</strain>
    </source>
</reference>
<evidence type="ECO:0000256" key="2">
    <source>
        <dbReference type="ARBA" id="ARBA00004664"/>
    </source>
</evidence>
<dbReference type="InterPro" id="IPR001240">
    <property type="entry name" value="PRAI_dom"/>
</dbReference>
<dbReference type="HAMAP" id="MF_00135">
    <property type="entry name" value="PRAI"/>
    <property type="match status" value="1"/>
</dbReference>
<proteinExistence type="inferred from homology"/>
<keyword evidence="6 10" id="KW-0028">Amino-acid biosynthesis</keyword>
<evidence type="ECO:0000313" key="12">
    <source>
        <dbReference type="EMBL" id="MBB3103546.1"/>
    </source>
</evidence>
<dbReference type="FunFam" id="3.20.20.70:FF:000075">
    <property type="entry name" value="Tryptophan biosynthesis protein TRP1"/>
    <property type="match status" value="1"/>
</dbReference>
<dbReference type="PANTHER" id="PTHR42894:SF1">
    <property type="entry name" value="N-(5'-PHOSPHORIBOSYL)ANTHRANILATE ISOMERASE"/>
    <property type="match status" value="1"/>
</dbReference>
<keyword evidence="7 10" id="KW-0822">Tryptophan biosynthesis</keyword>
<keyword evidence="13" id="KW-1185">Reference proteome</keyword>
<comment type="caution">
    <text evidence="12">The sequence shown here is derived from an EMBL/GenBank/DDBJ whole genome shotgun (WGS) entry which is preliminary data.</text>
</comment>
<organism evidence="12 13">
    <name type="scientific">Azomonas macrocytogenes</name>
    <name type="common">Azotobacter macrocytogenes</name>
    <dbReference type="NCBI Taxonomy" id="69962"/>
    <lineage>
        <taxon>Bacteria</taxon>
        <taxon>Pseudomonadati</taxon>
        <taxon>Pseudomonadota</taxon>
        <taxon>Gammaproteobacteria</taxon>
        <taxon>Pseudomonadales</taxon>
        <taxon>Pseudomonadaceae</taxon>
        <taxon>Azomonas</taxon>
    </lineage>
</organism>
<feature type="domain" description="N-(5'phosphoribosyl) anthranilate isomerase (PRAI)" evidence="11">
    <location>
        <begin position="7"/>
        <end position="202"/>
    </location>
</feature>
<dbReference type="InterPro" id="IPR011060">
    <property type="entry name" value="RibuloseP-bd_barrel"/>
</dbReference>
<dbReference type="Proteomes" id="UP000549250">
    <property type="component" value="Unassembled WGS sequence"/>
</dbReference>
<evidence type="ECO:0000256" key="4">
    <source>
        <dbReference type="ARBA" id="ARBA00012572"/>
    </source>
</evidence>
<evidence type="ECO:0000256" key="6">
    <source>
        <dbReference type="ARBA" id="ARBA00022605"/>
    </source>
</evidence>
<comment type="pathway">
    <text evidence="2 10">Amino-acid biosynthesis; L-tryptophan biosynthesis; L-tryptophan from chorismate: step 3/5.</text>
</comment>
<evidence type="ECO:0000256" key="5">
    <source>
        <dbReference type="ARBA" id="ARBA00022272"/>
    </source>
</evidence>
<keyword evidence="8 10" id="KW-0057">Aromatic amino acid biosynthesis</keyword>
<evidence type="ECO:0000256" key="10">
    <source>
        <dbReference type="HAMAP-Rule" id="MF_00135"/>
    </source>
</evidence>
<gene>
    <name evidence="10" type="primary">trpF</name>
    <name evidence="12" type="ORF">FHR87_001942</name>
</gene>
<protein>
    <recommendedName>
        <fullName evidence="5 10">N-(5'-phosphoribosyl)anthranilate isomerase</fullName>
        <shortName evidence="10">PRAI</shortName>
        <ecNumber evidence="4 10">5.3.1.24</ecNumber>
    </recommendedName>
</protein>
<dbReference type="EMBL" id="JACHXI010000008">
    <property type="protein sequence ID" value="MBB3103546.1"/>
    <property type="molecule type" value="Genomic_DNA"/>
</dbReference>
<dbReference type="InterPro" id="IPR013785">
    <property type="entry name" value="Aldolase_TIM"/>
</dbReference>
<dbReference type="RefSeq" id="WP_183166482.1">
    <property type="nucleotide sequence ID" value="NZ_JACHXI010000008.1"/>
</dbReference>
<dbReference type="GO" id="GO:0004640">
    <property type="term" value="F:phosphoribosylanthranilate isomerase activity"/>
    <property type="evidence" value="ECO:0007669"/>
    <property type="project" value="UniProtKB-UniRule"/>
</dbReference>
<evidence type="ECO:0000313" key="13">
    <source>
        <dbReference type="Proteomes" id="UP000549250"/>
    </source>
</evidence>
<dbReference type="PANTHER" id="PTHR42894">
    <property type="entry name" value="N-(5'-PHOSPHORIBOSYL)ANTHRANILATE ISOMERASE"/>
    <property type="match status" value="1"/>
</dbReference>